<dbReference type="Proteomes" id="UP000002009">
    <property type="component" value="Chromosome 2"/>
</dbReference>
<dbReference type="EMBL" id="CP001323">
    <property type="protein sequence ID" value="ACO61554.1"/>
    <property type="molecule type" value="Genomic_DNA"/>
</dbReference>
<feature type="domain" description="tRNA (32-2'-O)-methyltransferase regulator THADA-like C-terminal TPR repeats region" evidence="5">
    <location>
        <begin position="1657"/>
        <end position="1749"/>
    </location>
</feature>
<sequence>MASRIGKQRKQKKYSEGGVVFTPAFIARIPSAAAAKGTDDASSDDFHAALAAFWARLRGFTALGSAEAELHGVHDLVGALAALAPPRDRAPSADDGARVPIIADDDDAPPAPATGERELAFVAAARAFFGVMFLPNSRQLHRALITSRKKLGTRGAQLAESALLAETSAAIDDALAELMGERNALARPTATVMRPATALASVNMVQPQGWAERRVLRGVAVRAASLIAAGIDGMIDETLRGRRVPPTEMEIAHDAVAVAYSLVQRHLSSIVNVNVPGSSPAGGVNAIAALARALARILGPDGSQLSREAAVSAGVTFSALLGIGATPATHACALADAFFPRREGNEETLTPGVWRVTNGVGAPPIDSLRVLAAATADDVLAGFESTKKTAFKSTAAPFKDFPSLASSFSAFGTLSAVRGALTAAGPEALSLALVRPGGNGNTAVNGDAAEHSWRFLVDGAIPKICAWMEHPVDQHFKFHASAALKSALARAKTCVVAGGDESFAMPPALVDRVLTALWANWEDPLTQTVKEVQGAFEALTDLFSKSNGFLERVASRLLERGVSTKGRYVPLAALVPKLGARKLLDIRPNLLEESLDAMRDDSVCCAAGTLIKELSAKLLDEMEEEERNSAAAAVGIEPGTPERPSGERWVIGNGSGKRGGVDKGRGRGRDEVCIREECGAAVAAWRRWWIPPTLAALLKPGRERAGCAQYALPHLMRQDAASIVFLLEGLKKKKKQKKKKKKRADDASEKDGNEGDEEEARREEALRAAGVGVTTLKLPIEGDEIDDEDSRGDDTDDDDDEDEDGLDDERRSAALVALLKRARAASLLDADTGVAFVCESVSRAAAAGVSSQLFSDEKNPPSKKDPSELDEESDVSRAFIDGKYPVDEAALARATVCRDRGVRKEALELLCVDGKRSSAPSATELRLLRRALPTAMRGESAAFRNALGTMIRSLLGRIKTCQTRTAAALRTAARLEPKAETSEKRADLEFDLEKRSNAAELCAEFTEWLVRLALASAYPGAPYERKYMALDVLNAVAETWGVGRVSDDDGRFQKRSTDFDFDSRAERLERSPYRVCLGADVTTALLGALVDSWDKLRVAAFTLLARHPSPLAGVTSAEEFGARARWALRLLRSPRVRESDAAALLMRLLLRKYAVDLGWDVTLSPEPKATATNATNRTKGETAARLLGTMCDLIEVECVKAEEDLVSACKQSLAHGALLATRYVLAEIDFNAGREEGHKELKAALARLLSLLNRVTGVALSSIASPDGALLGTAAGELEPDRLGGGSGQGAAAAAAAAAAAVGSASAFDDDADAIDDDDDVDVDDAAGETCGGENLAPKAQMITTACWLTMKEVSLTIGELARGVPVDDETLLDPAALKACGEHLLHVLLSMKHNGAIEKTRVGLVCLGERLLRSSNPELSALPSDWLASLFNRLTSPEQGISDLIRRSAGLPFGFTAVFLAEPAGVPRKLLHGAMARLLDIAVRVEPRRFLAFFGVFCFPDGGGGGGEFAAMNAINSLTDSLPNELSGNLGNICSLYTKPEPRTDAPGRRPSPRQTFFFSHLCPFSLSRRRGGKDETQAPSTDQAVRTIADDGEHVRAGGGAKGTSEGVHVPQVHAFNVLRQAFSLTELATETTAFVAAGITVCVRGFKSPHWEVRNGATLAYASLVTKTCGYGNSGHSAPVAGGASRRRVTGAEFFRRYPKLHPFLLAELSAAADSLEKPGSPVHPSLWPILAMLSRLRPSEPLERAIADTNVGNPSRSGIDGETENSIEKSRMSSALSPAAFAPVVRRCAIGRPAAIRAAAARALAPLVDPCDVASVTRASLRNLREDRQKTPKNAKSPCPGVGHNAAHGILLCVKALFAPEGPASALLRKGVTGVTNPAASPAASYEALIDALAVLAVGLEECAYLALESPSAACAAEWLGCAERCLALAEEALGVADSRAFLEKLRVLTWQGTELVEGDERFAAHVDARRRSRENPSGKKIHPSDRDEQREPKTRAAGERSNAPHDVLWAKTAARLRVKLALTGGVGPLALDSYISIGLTTTTLTTDGGALSPSVRYEARGSALKALRDAGVDVVDERLDLSALLTHVSNVVLPAERRHSCKRRALRLVGDWTERTVDESGDDRSAVDDRSAGDDESEDAEWATVERLASADPNERTRCAAVACLGRLAAVRVNSWERSVITAANKTKNPGRDAAANAANAAVRRASTLVGLIAAGSSPERPEDVRRASAEALAASALLSRLPPAPGGQRRTKHPETNDVVYHDDPCAGPTLGEPVLRAWIVAFELLEDEDEDVRAIVGTAVTSRQNRSLGVPRDASTEECLRLAFAAVATRLARWPPYERYLLATCVGPPVDADQLRKSIEDVGVVRRLFDREADNHHAESLLLAQLAARAITRTDAVRVRVLETELACALDGVEAATAALAGVSIGESPPGDSSSTRAGDSSTPIRWEGGATNHEVAFGPFCRAALGAWALTTALTASGCHESFEGVDKKKVSDRARELDKTLRKIGLAPMAAATWANARRALIGAKDWRDLENEEGSNAEKGGGAYARVGPCFLLE</sequence>
<evidence type="ECO:0000256" key="2">
    <source>
        <dbReference type="SAM" id="MobiDB-lite"/>
    </source>
</evidence>
<evidence type="ECO:0000259" key="3">
    <source>
        <dbReference type="Pfam" id="PF10350"/>
    </source>
</evidence>
<dbReference type="PANTHER" id="PTHR14387:SF0">
    <property type="entry name" value="DUF2428 DOMAIN-CONTAINING PROTEIN"/>
    <property type="match status" value="1"/>
</dbReference>
<dbReference type="InterPro" id="IPR019442">
    <property type="entry name" value="THADA/TRM732_DUF2428"/>
</dbReference>
<feature type="region of interest" description="Disordered" evidence="2">
    <location>
        <begin position="736"/>
        <end position="809"/>
    </location>
</feature>
<dbReference type="eggNOG" id="KOG1810">
    <property type="taxonomic scope" value="Eukaryota"/>
</dbReference>
<dbReference type="InterPro" id="IPR056843">
    <property type="entry name" value="THADA-like_TPR"/>
</dbReference>
<keyword evidence="7" id="KW-1185">Reference proteome</keyword>
<feature type="compositionally biased region" description="Basic and acidic residues" evidence="2">
    <location>
        <begin position="1972"/>
        <end position="2003"/>
    </location>
</feature>
<feature type="region of interest" description="Disordered" evidence="2">
    <location>
        <begin position="1752"/>
        <end position="1775"/>
    </location>
</feature>
<dbReference type="GeneID" id="8240998"/>
<feature type="region of interest" description="Disordered" evidence="2">
    <location>
        <begin position="629"/>
        <end position="667"/>
    </location>
</feature>
<dbReference type="FunCoup" id="C1DZ66">
    <property type="interactions" value="1431"/>
</dbReference>
<organism evidence="6 7">
    <name type="scientific">Micromonas commoda (strain RCC299 / NOUM17 / CCMP2709)</name>
    <name type="common">Picoplanktonic green alga</name>
    <dbReference type="NCBI Taxonomy" id="296587"/>
    <lineage>
        <taxon>Eukaryota</taxon>
        <taxon>Viridiplantae</taxon>
        <taxon>Chlorophyta</taxon>
        <taxon>Mamiellophyceae</taxon>
        <taxon>Mamiellales</taxon>
        <taxon>Mamiellaceae</taxon>
        <taxon>Micromonas</taxon>
    </lineage>
</organism>
<feature type="domain" description="tRNA (32-2'-O)-methyltransferase regulator THADA-like C-terminal TPR repeats region" evidence="5">
    <location>
        <begin position="1775"/>
        <end position="1861"/>
    </location>
</feature>
<name>C1DZ66_MICCC</name>
<dbReference type="OMA" id="CIREECG"/>
<evidence type="ECO:0000259" key="5">
    <source>
        <dbReference type="Pfam" id="PF25151"/>
    </source>
</evidence>
<feature type="region of interest" description="Disordered" evidence="2">
    <location>
        <begin position="2246"/>
        <end position="2266"/>
    </location>
</feature>
<feature type="compositionally biased region" description="Basic and acidic residues" evidence="2">
    <location>
        <begin position="855"/>
        <end position="867"/>
    </location>
</feature>
<feature type="domain" description="tRNA (32-2'-O)-methyltransferase regulator THADA-like TPR repeats region" evidence="4">
    <location>
        <begin position="899"/>
        <end position="1039"/>
    </location>
</feature>
<feature type="compositionally biased region" description="Basic and acidic residues" evidence="2">
    <location>
        <begin position="2122"/>
        <end position="2138"/>
    </location>
</feature>
<feature type="compositionally biased region" description="Polar residues" evidence="2">
    <location>
        <begin position="2438"/>
        <end position="2451"/>
    </location>
</feature>
<keyword evidence="1" id="KW-0819">tRNA processing</keyword>
<dbReference type="KEGG" id="mis:MICPUN_55699"/>
<dbReference type="RefSeq" id="XP_002500296.1">
    <property type="nucleotide sequence ID" value="XM_002500250.1"/>
</dbReference>
<dbReference type="InterPro" id="IPR056842">
    <property type="entry name" value="THADA-like_TPR_C"/>
</dbReference>
<gene>
    <name evidence="6" type="ORF">MICPUN_55699</name>
</gene>
<evidence type="ECO:0000256" key="1">
    <source>
        <dbReference type="ARBA" id="ARBA00022694"/>
    </source>
</evidence>
<dbReference type="Pfam" id="PF25150">
    <property type="entry name" value="TPR_Trm732"/>
    <property type="match status" value="1"/>
</dbReference>
<evidence type="ECO:0000313" key="6">
    <source>
        <dbReference type="EMBL" id="ACO61554.1"/>
    </source>
</evidence>
<feature type="region of interest" description="Disordered" evidence="2">
    <location>
        <begin position="1972"/>
        <end position="2007"/>
    </location>
</feature>
<protein>
    <submittedName>
        <fullName evidence="6">Uncharacterized protein</fullName>
    </submittedName>
</protein>
<dbReference type="Pfam" id="PF10350">
    <property type="entry name" value="DUF2428"/>
    <property type="match status" value="1"/>
</dbReference>
<feature type="region of interest" description="Disordered" evidence="2">
    <location>
        <begin position="2122"/>
        <end position="2146"/>
    </location>
</feature>
<dbReference type="Pfam" id="PF25151">
    <property type="entry name" value="TPR_Trm732_C"/>
    <property type="match status" value="2"/>
</dbReference>
<evidence type="ECO:0000259" key="4">
    <source>
        <dbReference type="Pfam" id="PF25150"/>
    </source>
</evidence>
<proteinExistence type="predicted"/>
<evidence type="ECO:0000313" key="7">
    <source>
        <dbReference type="Proteomes" id="UP000002009"/>
    </source>
</evidence>
<dbReference type="InterPro" id="IPR051954">
    <property type="entry name" value="tRNA_methyltransferase_THADA"/>
</dbReference>
<dbReference type="GO" id="GO:0005829">
    <property type="term" value="C:cytosol"/>
    <property type="evidence" value="ECO:0007669"/>
    <property type="project" value="TreeGrafter"/>
</dbReference>
<dbReference type="PANTHER" id="PTHR14387">
    <property type="entry name" value="THADA/DEATH RECEPTOR INTERACTING PROTEIN"/>
    <property type="match status" value="1"/>
</dbReference>
<reference evidence="6 7" key="1">
    <citation type="journal article" date="2009" name="Science">
        <title>Green evolution and dynamic adaptations revealed by genomes of the marine picoeukaryotes Micromonas.</title>
        <authorList>
            <person name="Worden A.Z."/>
            <person name="Lee J.H."/>
            <person name="Mock T."/>
            <person name="Rouze P."/>
            <person name="Simmons M.P."/>
            <person name="Aerts A.L."/>
            <person name="Allen A.E."/>
            <person name="Cuvelier M.L."/>
            <person name="Derelle E."/>
            <person name="Everett M.V."/>
            <person name="Foulon E."/>
            <person name="Grimwood J."/>
            <person name="Gundlach H."/>
            <person name="Henrissat B."/>
            <person name="Napoli C."/>
            <person name="McDonald S.M."/>
            <person name="Parker M.S."/>
            <person name="Rombauts S."/>
            <person name="Salamov A."/>
            <person name="Von Dassow P."/>
            <person name="Badger J.H."/>
            <person name="Coutinho P.M."/>
            <person name="Demir E."/>
            <person name="Dubchak I."/>
            <person name="Gentemann C."/>
            <person name="Eikrem W."/>
            <person name="Gready J.E."/>
            <person name="John U."/>
            <person name="Lanier W."/>
            <person name="Lindquist E.A."/>
            <person name="Lucas S."/>
            <person name="Mayer K.F."/>
            <person name="Moreau H."/>
            <person name="Not F."/>
            <person name="Otillar R."/>
            <person name="Panaud O."/>
            <person name="Pangilinan J."/>
            <person name="Paulsen I."/>
            <person name="Piegu B."/>
            <person name="Poliakov A."/>
            <person name="Robbens S."/>
            <person name="Schmutz J."/>
            <person name="Toulza E."/>
            <person name="Wyss T."/>
            <person name="Zelensky A."/>
            <person name="Zhou K."/>
            <person name="Armbrust E.V."/>
            <person name="Bhattacharya D."/>
            <person name="Goodenough U.W."/>
            <person name="Van de Peer Y."/>
            <person name="Grigoriev I.V."/>
        </authorList>
    </citation>
    <scope>NUCLEOTIDE SEQUENCE [LARGE SCALE GENOMIC DNA]</scope>
    <source>
        <strain evidence="7">RCC299 / NOUM17</strain>
    </source>
</reference>
<dbReference type="GO" id="GO:0030488">
    <property type="term" value="P:tRNA methylation"/>
    <property type="evidence" value="ECO:0007669"/>
    <property type="project" value="TreeGrafter"/>
</dbReference>
<feature type="domain" description="DUF2428" evidence="3">
    <location>
        <begin position="1318"/>
        <end position="1655"/>
    </location>
</feature>
<feature type="region of interest" description="Disordered" evidence="2">
    <location>
        <begin position="852"/>
        <end position="874"/>
    </location>
</feature>
<feature type="region of interest" description="Disordered" evidence="2">
    <location>
        <begin position="2431"/>
        <end position="2451"/>
    </location>
</feature>
<feature type="compositionally biased region" description="Basic and acidic residues" evidence="2">
    <location>
        <begin position="743"/>
        <end position="766"/>
    </location>
</feature>
<dbReference type="STRING" id="296587.C1DZ66"/>
<dbReference type="OrthoDB" id="566306at2759"/>
<feature type="compositionally biased region" description="Acidic residues" evidence="2">
    <location>
        <begin position="781"/>
        <end position="807"/>
    </location>
</feature>
<dbReference type="InParanoid" id="C1DZ66"/>
<accession>C1DZ66</accession>